<protein>
    <recommendedName>
        <fullName evidence="15">Inactive metallocarboxypeptidase ECM14</fullName>
    </recommendedName>
    <alternativeName>
        <fullName evidence="16">Inactive metallocarboxypeptidase ecm14</fullName>
    </alternativeName>
</protein>
<evidence type="ECO:0000259" key="19">
    <source>
        <dbReference type="PROSITE" id="PS52035"/>
    </source>
</evidence>
<evidence type="ECO:0000256" key="1">
    <source>
        <dbReference type="ARBA" id="ARBA00001947"/>
    </source>
</evidence>
<evidence type="ECO:0000256" key="5">
    <source>
        <dbReference type="ARBA" id="ARBA00022645"/>
    </source>
</evidence>
<keyword evidence="13" id="KW-0325">Glycoprotein</keyword>
<name>A0A1Y1UK57_9TREE</name>
<keyword evidence="11" id="KW-0482">Metalloprotease</keyword>
<organism evidence="20 21">
    <name type="scientific">Kockovaella imperatae</name>
    <dbReference type="NCBI Taxonomy" id="4999"/>
    <lineage>
        <taxon>Eukaryota</taxon>
        <taxon>Fungi</taxon>
        <taxon>Dikarya</taxon>
        <taxon>Basidiomycota</taxon>
        <taxon>Agaricomycotina</taxon>
        <taxon>Tremellomycetes</taxon>
        <taxon>Tremellales</taxon>
        <taxon>Cuniculitremaceae</taxon>
        <taxon>Kockovaella</taxon>
    </lineage>
</organism>
<sequence length="486" mass="54612">MIAKIIALPTIASLLTSFLAHALPASNPQSPFLASSSRVGPQRFDNEQVWRLNLTALDSADKDNLMNIVKIMDLDVWHASPSQLDVRLDASQTAHLRQVIPSSMPFEPMIPDLQSAIERSSVIHTSLSQETWDVSTIDTPFHDSYHTLDDLYSFGDQLQRYFNGYKGVKIESFVVGTTFQDRQIRGWKASIDTDGGTGNQTFGKKKQELEFVLQSGQHAREWIGPSTALYYLHWLLLAATSGHSPEALLALRTFTFTVVPTINPDGYVYSQEHSRMWRKNRQYLGVDNCVGIDLNANWGYKWRKPQHNNPCAETYAGKAAFEAFETRAMADYLLSANGPAPLYEREGDDEQFNLLKPKSKRIRAFVDLHSYGQLFMYPFAHSCEDFPFDAENLMEASLGVAKAMRQRDGEAYMTGQACDLTYRAPGDSIDFAYGTTDVRWSFSTELRDTGVYGFLLPASYIRPTGEEISAGLTFLAKFIYTTEIAG</sequence>
<dbReference type="FunCoup" id="A0A1Y1UK57">
    <property type="interactions" value="4"/>
</dbReference>
<dbReference type="AlphaFoldDB" id="A0A1Y1UK57"/>
<keyword evidence="5" id="KW-0121">Carboxypeptidase</keyword>
<reference evidence="20 21" key="1">
    <citation type="submission" date="2017-03" db="EMBL/GenBank/DDBJ databases">
        <title>Widespread Adenine N6-methylation of Active Genes in Fungi.</title>
        <authorList>
            <consortium name="DOE Joint Genome Institute"/>
            <person name="Mondo S.J."/>
            <person name="Dannebaum R.O."/>
            <person name="Kuo R.C."/>
            <person name="Louie K.B."/>
            <person name="Bewick A.J."/>
            <person name="Labutti K."/>
            <person name="Haridas S."/>
            <person name="Kuo A."/>
            <person name="Salamov A."/>
            <person name="Ahrendt S.R."/>
            <person name="Lau R."/>
            <person name="Bowen B.P."/>
            <person name="Lipzen A."/>
            <person name="Sullivan W."/>
            <person name="Andreopoulos W.B."/>
            <person name="Clum A."/>
            <person name="Lindquist E."/>
            <person name="Daum C."/>
            <person name="Northen T.R."/>
            <person name="Ramamoorthy G."/>
            <person name="Schmitz R.J."/>
            <person name="Gryganskyi A."/>
            <person name="Culley D."/>
            <person name="Magnuson J."/>
            <person name="James T.Y."/>
            <person name="O'Malley M.A."/>
            <person name="Stajich J.E."/>
            <person name="Spatafora J.W."/>
            <person name="Visel A."/>
            <person name="Grigoriev I.V."/>
        </authorList>
    </citation>
    <scope>NUCLEOTIDE SEQUENCE [LARGE SCALE GENOMIC DNA]</scope>
    <source>
        <strain evidence="20 21">NRRL Y-17943</strain>
    </source>
</reference>
<keyword evidence="10" id="KW-0862">Zinc</keyword>
<feature type="chain" id="PRO_5013028064" description="Inactive metallocarboxypeptidase ECM14" evidence="18">
    <location>
        <begin position="23"/>
        <end position="486"/>
    </location>
</feature>
<evidence type="ECO:0000256" key="6">
    <source>
        <dbReference type="ARBA" id="ARBA00022670"/>
    </source>
</evidence>
<dbReference type="Proteomes" id="UP000193218">
    <property type="component" value="Unassembled WGS sequence"/>
</dbReference>
<feature type="active site" description="Proton donor/acceptor" evidence="17">
    <location>
        <position position="445"/>
    </location>
</feature>
<dbReference type="SUPFAM" id="SSF53187">
    <property type="entry name" value="Zn-dependent exopeptidases"/>
    <property type="match status" value="1"/>
</dbReference>
<dbReference type="GO" id="GO:0008270">
    <property type="term" value="F:zinc ion binding"/>
    <property type="evidence" value="ECO:0007669"/>
    <property type="project" value="InterPro"/>
</dbReference>
<evidence type="ECO:0000313" key="21">
    <source>
        <dbReference type="Proteomes" id="UP000193218"/>
    </source>
</evidence>
<evidence type="ECO:0000256" key="13">
    <source>
        <dbReference type="ARBA" id="ARBA00023180"/>
    </source>
</evidence>
<dbReference type="GO" id="GO:0006508">
    <property type="term" value="P:proteolysis"/>
    <property type="evidence" value="ECO:0007669"/>
    <property type="project" value="UniProtKB-KW"/>
</dbReference>
<evidence type="ECO:0000256" key="2">
    <source>
        <dbReference type="ARBA" id="ARBA00004613"/>
    </source>
</evidence>
<keyword evidence="9" id="KW-0378">Hydrolase</keyword>
<keyword evidence="8 18" id="KW-0732">Signal</keyword>
<dbReference type="GO" id="GO:0005615">
    <property type="term" value="C:extracellular space"/>
    <property type="evidence" value="ECO:0007669"/>
    <property type="project" value="TreeGrafter"/>
</dbReference>
<evidence type="ECO:0000256" key="12">
    <source>
        <dbReference type="ARBA" id="ARBA00023157"/>
    </source>
</evidence>
<dbReference type="InParanoid" id="A0A1Y1UK57"/>
<dbReference type="PRINTS" id="PR00765">
    <property type="entry name" value="CRBOXYPTASEA"/>
</dbReference>
<dbReference type="PANTHER" id="PTHR11705">
    <property type="entry name" value="PROTEASE FAMILY M14 CARBOXYPEPTIDASE A,B"/>
    <property type="match status" value="1"/>
</dbReference>
<comment type="function">
    <text evidence="14">Inactive carboxypeptidase that may play a role in cell wall organization and biogenesis.</text>
</comment>
<keyword evidence="6" id="KW-0645">Protease</keyword>
<evidence type="ECO:0000256" key="3">
    <source>
        <dbReference type="ARBA" id="ARBA00005988"/>
    </source>
</evidence>
<evidence type="ECO:0000313" key="20">
    <source>
        <dbReference type="EMBL" id="ORX37846.1"/>
    </source>
</evidence>
<evidence type="ECO:0000256" key="15">
    <source>
        <dbReference type="ARBA" id="ARBA00026187"/>
    </source>
</evidence>
<evidence type="ECO:0000256" key="8">
    <source>
        <dbReference type="ARBA" id="ARBA00022729"/>
    </source>
</evidence>
<evidence type="ECO:0000256" key="14">
    <source>
        <dbReference type="ARBA" id="ARBA00025210"/>
    </source>
</evidence>
<dbReference type="GO" id="GO:0004181">
    <property type="term" value="F:metallocarboxypeptidase activity"/>
    <property type="evidence" value="ECO:0007669"/>
    <property type="project" value="InterPro"/>
</dbReference>
<keyword evidence="21" id="KW-1185">Reference proteome</keyword>
<evidence type="ECO:0000256" key="4">
    <source>
        <dbReference type="ARBA" id="ARBA00022525"/>
    </source>
</evidence>
<dbReference type="InterPro" id="IPR036990">
    <property type="entry name" value="M14A-like_propep"/>
</dbReference>
<comment type="cofactor">
    <cofactor evidence="1">
        <name>Zn(2+)</name>
        <dbReference type="ChEBI" id="CHEBI:29105"/>
    </cofactor>
</comment>
<dbReference type="CDD" id="cd03860">
    <property type="entry name" value="M14_CP_A-B_like"/>
    <property type="match status" value="1"/>
</dbReference>
<dbReference type="Gene3D" id="3.30.70.340">
    <property type="entry name" value="Metallocarboxypeptidase-like"/>
    <property type="match status" value="1"/>
</dbReference>
<evidence type="ECO:0000256" key="11">
    <source>
        <dbReference type="ARBA" id="ARBA00023049"/>
    </source>
</evidence>
<evidence type="ECO:0000256" key="16">
    <source>
        <dbReference type="ARBA" id="ARBA00026213"/>
    </source>
</evidence>
<evidence type="ECO:0000256" key="9">
    <source>
        <dbReference type="ARBA" id="ARBA00022801"/>
    </source>
</evidence>
<feature type="domain" description="Peptidase M14" evidence="19">
    <location>
        <begin position="144"/>
        <end position="479"/>
    </location>
</feature>
<dbReference type="SMART" id="SM00631">
    <property type="entry name" value="Zn_pept"/>
    <property type="match status" value="1"/>
</dbReference>
<comment type="subcellular location">
    <subcellularLocation>
        <location evidence="2">Secreted</location>
    </subcellularLocation>
</comment>
<dbReference type="STRING" id="4999.A0A1Y1UK57"/>
<dbReference type="Gene3D" id="3.40.630.10">
    <property type="entry name" value="Zn peptidases"/>
    <property type="match status" value="1"/>
</dbReference>
<comment type="similarity">
    <text evidence="3 17">Belongs to the peptidase M14 family.</text>
</comment>
<keyword evidence="4" id="KW-0964">Secreted</keyword>
<dbReference type="EMBL" id="NBSH01000005">
    <property type="protein sequence ID" value="ORX37846.1"/>
    <property type="molecule type" value="Genomic_DNA"/>
</dbReference>
<dbReference type="PROSITE" id="PS52035">
    <property type="entry name" value="PEPTIDASE_M14"/>
    <property type="match status" value="1"/>
</dbReference>
<proteinExistence type="inferred from homology"/>
<dbReference type="SUPFAM" id="SSF54897">
    <property type="entry name" value="Protease propeptides/inhibitors"/>
    <property type="match status" value="1"/>
</dbReference>
<evidence type="ECO:0000256" key="7">
    <source>
        <dbReference type="ARBA" id="ARBA00022723"/>
    </source>
</evidence>
<gene>
    <name evidence="20" type="ORF">BD324DRAFT_623520</name>
</gene>
<dbReference type="OrthoDB" id="3626597at2759"/>
<keyword evidence="7" id="KW-0479">Metal-binding</keyword>
<dbReference type="PANTHER" id="PTHR11705:SF147">
    <property type="entry name" value="INACTIVE METALLOCARBOXYPEPTIDASE ECM14"/>
    <property type="match status" value="1"/>
</dbReference>
<evidence type="ECO:0000256" key="17">
    <source>
        <dbReference type="PROSITE-ProRule" id="PRU01379"/>
    </source>
</evidence>
<feature type="signal peptide" evidence="18">
    <location>
        <begin position="1"/>
        <end position="22"/>
    </location>
</feature>
<keyword evidence="12" id="KW-1015">Disulfide bond</keyword>
<dbReference type="Pfam" id="PF00246">
    <property type="entry name" value="Peptidase_M14"/>
    <property type="match status" value="1"/>
</dbReference>
<comment type="caution">
    <text evidence="20">The sequence shown here is derived from an EMBL/GenBank/DDBJ whole genome shotgun (WGS) entry which is preliminary data.</text>
</comment>
<dbReference type="FunFam" id="3.40.630.10:FF:000084">
    <property type="entry name" value="Carboxypeptidase B2"/>
    <property type="match status" value="1"/>
</dbReference>
<evidence type="ECO:0000256" key="18">
    <source>
        <dbReference type="SAM" id="SignalP"/>
    </source>
</evidence>
<dbReference type="RefSeq" id="XP_021871833.1">
    <property type="nucleotide sequence ID" value="XM_022015595.1"/>
</dbReference>
<dbReference type="InterPro" id="IPR000834">
    <property type="entry name" value="Peptidase_M14"/>
</dbReference>
<evidence type="ECO:0000256" key="10">
    <source>
        <dbReference type="ARBA" id="ARBA00022833"/>
    </source>
</evidence>
<accession>A0A1Y1UK57</accession>
<dbReference type="GeneID" id="33557404"/>